<feature type="compositionally biased region" description="Polar residues" evidence="1">
    <location>
        <begin position="70"/>
        <end position="80"/>
    </location>
</feature>
<feature type="compositionally biased region" description="Polar residues" evidence="1">
    <location>
        <begin position="261"/>
        <end position="274"/>
    </location>
</feature>
<evidence type="ECO:0000256" key="1">
    <source>
        <dbReference type="SAM" id="MobiDB-lite"/>
    </source>
</evidence>
<sequence length="300" mass="32736">MRPFNPFDGAMDIPTVANEGSFALIQDPPERWEETDIAATTENYKTHADGRKAATGDHPNQENGCGSLGSGNNIQSNSSPDFPLEDYLYFSDDVDVDSRTQSPTHDCTPAEALLDVTEGMILSAPTPKEPQSPATPRPPDDDDLYDPDDIGHITPPLKPMRVTIQPSPSPPPVVPLPTYKWPSQGDSVLISFMAGGKYLHTSPSTRASDESAAVPDEDDIPELDTSQSTAQGIADLDPFRKRTHTTPMGIQQFRELPETGQGESSIAESKSKPSYESPGYICPFCPNRDHKYPKPDNLQR</sequence>
<feature type="region of interest" description="Disordered" evidence="1">
    <location>
        <begin position="198"/>
        <end position="280"/>
    </location>
</feature>
<feature type="compositionally biased region" description="Basic and acidic residues" evidence="1">
    <location>
        <begin position="44"/>
        <end position="55"/>
    </location>
</feature>
<dbReference type="AlphaFoldDB" id="A0A2J6QGX8"/>
<feature type="compositionally biased region" description="Pro residues" evidence="1">
    <location>
        <begin position="127"/>
        <end position="137"/>
    </location>
</feature>
<feature type="region of interest" description="Disordered" evidence="1">
    <location>
        <begin position="43"/>
        <end position="86"/>
    </location>
</feature>
<feature type="region of interest" description="Disordered" evidence="1">
    <location>
        <begin position="119"/>
        <end position="178"/>
    </location>
</feature>
<keyword evidence="3" id="KW-1185">Reference proteome</keyword>
<dbReference type="Proteomes" id="UP000235672">
    <property type="component" value="Unassembled WGS sequence"/>
</dbReference>
<organism evidence="2 3">
    <name type="scientific">Hyaloscypha hepaticicola</name>
    <dbReference type="NCBI Taxonomy" id="2082293"/>
    <lineage>
        <taxon>Eukaryota</taxon>
        <taxon>Fungi</taxon>
        <taxon>Dikarya</taxon>
        <taxon>Ascomycota</taxon>
        <taxon>Pezizomycotina</taxon>
        <taxon>Leotiomycetes</taxon>
        <taxon>Helotiales</taxon>
        <taxon>Hyaloscyphaceae</taxon>
        <taxon>Hyaloscypha</taxon>
    </lineage>
</organism>
<evidence type="ECO:0000313" key="2">
    <source>
        <dbReference type="EMBL" id="PMD25524.1"/>
    </source>
</evidence>
<name>A0A2J6QGX8_9HELO</name>
<gene>
    <name evidence="2" type="ORF">NA56DRAFT_438034</name>
</gene>
<dbReference type="EMBL" id="KZ613470">
    <property type="protein sequence ID" value="PMD25524.1"/>
    <property type="molecule type" value="Genomic_DNA"/>
</dbReference>
<dbReference type="STRING" id="1745343.A0A2J6QGX8"/>
<reference evidence="2 3" key="1">
    <citation type="submission" date="2016-05" db="EMBL/GenBank/DDBJ databases">
        <title>A degradative enzymes factory behind the ericoid mycorrhizal symbiosis.</title>
        <authorList>
            <consortium name="DOE Joint Genome Institute"/>
            <person name="Martino E."/>
            <person name="Morin E."/>
            <person name="Grelet G."/>
            <person name="Kuo A."/>
            <person name="Kohler A."/>
            <person name="Daghino S."/>
            <person name="Barry K."/>
            <person name="Choi C."/>
            <person name="Cichocki N."/>
            <person name="Clum A."/>
            <person name="Copeland A."/>
            <person name="Hainaut M."/>
            <person name="Haridas S."/>
            <person name="Labutti K."/>
            <person name="Lindquist E."/>
            <person name="Lipzen A."/>
            <person name="Khouja H.-R."/>
            <person name="Murat C."/>
            <person name="Ohm R."/>
            <person name="Olson A."/>
            <person name="Spatafora J."/>
            <person name="Veneault-Fourrey C."/>
            <person name="Henrissat B."/>
            <person name="Grigoriev I."/>
            <person name="Martin F."/>
            <person name="Perotto S."/>
        </authorList>
    </citation>
    <scope>NUCLEOTIDE SEQUENCE [LARGE SCALE GENOMIC DNA]</scope>
    <source>
        <strain evidence="2 3">UAMH 7357</strain>
    </source>
</reference>
<protein>
    <submittedName>
        <fullName evidence="2">Uncharacterized protein</fullName>
    </submittedName>
</protein>
<evidence type="ECO:0000313" key="3">
    <source>
        <dbReference type="Proteomes" id="UP000235672"/>
    </source>
</evidence>
<proteinExistence type="predicted"/>
<accession>A0A2J6QGX8</accession>